<organism evidence="1 2">
    <name type="scientific">Methylovulum psychrotolerans</name>
    <dbReference type="NCBI Taxonomy" id="1704499"/>
    <lineage>
        <taxon>Bacteria</taxon>
        <taxon>Pseudomonadati</taxon>
        <taxon>Pseudomonadota</taxon>
        <taxon>Gammaproteobacteria</taxon>
        <taxon>Methylococcales</taxon>
        <taxon>Methylococcaceae</taxon>
        <taxon>Methylovulum</taxon>
    </lineage>
</organism>
<dbReference type="EMBL" id="CP022129">
    <property type="protein sequence ID" value="ASF48157.1"/>
    <property type="molecule type" value="Genomic_DNA"/>
</dbReference>
<reference evidence="1 2" key="1">
    <citation type="submission" date="2017-06" db="EMBL/GenBank/DDBJ databases">
        <title>Genome Sequencing of the methanotroph Methylovulum psychrotolerants str. HV10-M2 isolated from a high-altitude environment.</title>
        <authorList>
            <person name="Mateos-Rivera A."/>
        </authorList>
    </citation>
    <scope>NUCLEOTIDE SEQUENCE [LARGE SCALE GENOMIC DNA]</scope>
    <source>
        <strain evidence="1 2">HV10_M2</strain>
    </source>
</reference>
<dbReference type="RefSeq" id="WP_088621027.1">
    <property type="nucleotide sequence ID" value="NZ_CP022129.1"/>
</dbReference>
<name>A0A1Z4C3N8_9GAMM</name>
<proteinExistence type="predicted"/>
<dbReference type="AlphaFoldDB" id="A0A1Z4C3N8"/>
<dbReference type="KEGG" id="mpsy:CEK71_19975"/>
<accession>A0A1Z4C3N8</accession>
<evidence type="ECO:0000313" key="2">
    <source>
        <dbReference type="Proteomes" id="UP000197019"/>
    </source>
</evidence>
<sequence length="157" mass="17011">MLTTIPDAINKMTRQVILNHPSHYRCVIIRATATRSEPLSGHLPTLGGLGVLLADDEDALAFAQIGTGWLLPADPYAAAPMTDKLDAENGAAGEVTFLIAPEDPALVVAKNDIIYRYHDYGVTQAFTVVDIRAQIAIPPFCLRYVCNRCEAVAFTRG</sequence>
<keyword evidence="2" id="KW-1185">Reference proteome</keyword>
<evidence type="ECO:0000313" key="1">
    <source>
        <dbReference type="EMBL" id="ASF48157.1"/>
    </source>
</evidence>
<protein>
    <submittedName>
        <fullName evidence="1">Uncharacterized protein</fullName>
    </submittedName>
</protein>
<dbReference type="Proteomes" id="UP000197019">
    <property type="component" value="Chromosome"/>
</dbReference>
<gene>
    <name evidence="1" type="ORF">CEK71_19975</name>
</gene>